<organismHost>
    <name type="scientific">Twortvirus twort</name>
    <dbReference type="NCBI Taxonomy" id="55510"/>
</organismHost>
<evidence type="ECO:0000259" key="5">
    <source>
        <dbReference type="PROSITE" id="PS51935"/>
    </source>
</evidence>
<feature type="domain" description="NlpC/P60" evidence="5">
    <location>
        <begin position="141"/>
        <end position="284"/>
    </location>
</feature>
<evidence type="ECO:0000256" key="2">
    <source>
        <dbReference type="ARBA" id="ARBA00022670"/>
    </source>
</evidence>
<dbReference type="InterPro" id="IPR058723">
    <property type="entry name" value="Lid_Weld"/>
</dbReference>
<evidence type="ECO:0000313" key="6">
    <source>
        <dbReference type="EMBL" id="QIW89114.1"/>
    </source>
</evidence>
<dbReference type="EMBL" id="MT151386">
    <property type="protein sequence ID" value="QIW89114.1"/>
    <property type="molecule type" value="Genomic_DNA"/>
</dbReference>
<protein>
    <submittedName>
        <fullName evidence="6">Peptidoglycan hydrolase</fullName>
    </submittedName>
</protein>
<evidence type="ECO:0000313" key="7">
    <source>
        <dbReference type="Proteomes" id="UP000503318"/>
    </source>
</evidence>
<dbReference type="PROSITE" id="PS51935">
    <property type="entry name" value="NLPC_P60"/>
    <property type="match status" value="1"/>
</dbReference>
<dbReference type="Pfam" id="PF26537">
    <property type="entry name" value="Phi812_weld_lid"/>
    <property type="match status" value="1"/>
</dbReference>
<comment type="similarity">
    <text evidence="1">Belongs to the peptidase C40 family.</text>
</comment>
<reference evidence="6 7" key="1">
    <citation type="submission" date="2020-03" db="EMBL/GenBank/DDBJ databases">
        <title>Variable regions in the genome of staphylococcal bacteriophage Twort.</title>
        <authorList>
            <person name="Glowacka-Rutkowska A."/>
            <person name="Gawor J."/>
            <person name="Lobocka M."/>
        </authorList>
    </citation>
    <scope>NUCLEOTIDE SEQUENCE [LARGE SCALE GENOMIC DNA]</scope>
</reference>
<dbReference type="InterPro" id="IPR000064">
    <property type="entry name" value="NLP_P60_dom"/>
</dbReference>
<sequence length="288" mass="34229">MTVMRIEQLVEMYIDNIYNYPYPYDEAMFNKKNEEIRPYVDNSLYKAIQRLRPYYDVIEYMNISKKDYNVKEVTTGQYEVDFEVTSVSKTNFNHYAESTFKETIKIQLNPIKIESLDDSATQHYATYQDLEDDYKYDLTLPHKASELVQKNINNKSIQYQFKGAPKDNPFESDTTSLLDSYNMVYWLYNDEETNLNYPLDYNSILNSGVFKDISVRHKYISDIDLLEDGDLLFFGKNNNEVGIYVGDKEYVTIKGKFPKDNTTIQKYNLEKDWELFNGKIYRLKDDYL</sequence>
<dbReference type="KEGG" id="vg:5130397"/>
<dbReference type="GO" id="GO:0008234">
    <property type="term" value="F:cysteine-type peptidase activity"/>
    <property type="evidence" value="ECO:0007669"/>
    <property type="project" value="UniProtKB-KW"/>
</dbReference>
<name>A0A6H0X5A5_BPTWO</name>
<dbReference type="GO" id="GO:0006508">
    <property type="term" value="P:proteolysis"/>
    <property type="evidence" value="ECO:0007669"/>
    <property type="project" value="UniProtKB-KW"/>
</dbReference>
<dbReference type="Proteomes" id="UP000503318">
    <property type="component" value="Segment"/>
</dbReference>
<evidence type="ECO:0000256" key="1">
    <source>
        <dbReference type="ARBA" id="ARBA00007074"/>
    </source>
</evidence>
<proteinExistence type="inferred from homology"/>
<dbReference type="SUPFAM" id="SSF54001">
    <property type="entry name" value="Cysteine proteinases"/>
    <property type="match status" value="1"/>
</dbReference>
<evidence type="ECO:0000256" key="4">
    <source>
        <dbReference type="ARBA" id="ARBA00022807"/>
    </source>
</evidence>
<dbReference type="InterPro" id="IPR038765">
    <property type="entry name" value="Papain-like_cys_pep_sf"/>
</dbReference>
<keyword evidence="2" id="KW-0645">Protease</keyword>
<dbReference type="GO" id="GO:0001897">
    <property type="term" value="P:symbiont-mediated cytolysis of host cell"/>
    <property type="evidence" value="ECO:0007669"/>
    <property type="project" value="UniProtKB-ARBA"/>
</dbReference>
<dbReference type="Gene3D" id="3.90.1720.10">
    <property type="entry name" value="endopeptidase domain like (from Nostoc punctiforme)"/>
    <property type="match status" value="1"/>
</dbReference>
<dbReference type="OrthoDB" id="5723at10239"/>
<organism evidence="6 7">
    <name type="scientific">Staphylococcus phage Twort (strain DSM 17442 / HER 48)</name>
    <name type="common">Bacteriophage Twort</name>
    <dbReference type="NCBI Taxonomy" id="2908167"/>
    <lineage>
        <taxon>Viruses</taxon>
        <taxon>Duplodnaviria</taxon>
        <taxon>Heunggongvirae</taxon>
        <taxon>Uroviricota</taxon>
        <taxon>Caudoviricetes</taxon>
        <taxon>Herelleviridae</taxon>
        <taxon>Twortvirinae</taxon>
        <taxon>Twortvirus</taxon>
        <taxon>Twortvirus twort</taxon>
    </lineage>
</organism>
<dbReference type="RefSeq" id="YP_238568.1">
    <property type="nucleotide sequence ID" value="NC_007021.1"/>
</dbReference>
<accession>A0A6H0X5A5</accession>
<gene>
    <name evidence="6" type="ORF">TwortDSMZ_115</name>
</gene>
<keyword evidence="3 6" id="KW-0378">Hydrolase</keyword>
<evidence type="ECO:0000256" key="3">
    <source>
        <dbReference type="ARBA" id="ARBA00022801"/>
    </source>
</evidence>
<keyword evidence="4" id="KW-0788">Thiol protease</keyword>